<keyword evidence="3" id="KW-0378">Hydrolase</keyword>
<dbReference type="GO" id="GO:0016787">
    <property type="term" value="F:hydrolase activity"/>
    <property type="evidence" value="ECO:0007669"/>
    <property type="project" value="UniProtKB-KW"/>
</dbReference>
<evidence type="ECO:0000259" key="2">
    <source>
        <dbReference type="Pfam" id="PF00884"/>
    </source>
</evidence>
<feature type="domain" description="Sulfatase N-terminal" evidence="2">
    <location>
        <begin position="15"/>
        <end position="59"/>
    </location>
</feature>
<dbReference type="EMBL" id="VMHL01000001">
    <property type="protein sequence ID" value="TSJ92416.1"/>
    <property type="molecule type" value="Genomic_DNA"/>
</dbReference>
<sequence>MLIFLKLLQFDLNNKNVSCYVSSIKETDDLIKSIVEILKKHNEDYFVVYFSDHGLSHTEQYQDLSHNR</sequence>
<protein>
    <submittedName>
        <fullName evidence="3">Sulfatase-like hydrolase/transferase</fullName>
    </submittedName>
</protein>
<dbReference type="InterPro" id="IPR000917">
    <property type="entry name" value="Sulfatase_N"/>
</dbReference>
<evidence type="ECO:0000313" key="4">
    <source>
        <dbReference type="Proteomes" id="UP000319138"/>
    </source>
</evidence>
<accession>A0A556RU40</accession>
<dbReference type="InterPro" id="IPR017850">
    <property type="entry name" value="Alkaline_phosphatase_core_sf"/>
</dbReference>
<evidence type="ECO:0000256" key="1">
    <source>
        <dbReference type="ARBA" id="ARBA00038481"/>
    </source>
</evidence>
<dbReference type="GO" id="GO:0009244">
    <property type="term" value="P:lipopolysaccharide core region biosynthetic process"/>
    <property type="evidence" value="ECO:0007669"/>
    <property type="project" value="TreeGrafter"/>
</dbReference>
<dbReference type="PANTHER" id="PTHR30443:SF4">
    <property type="entry name" value="PHOSPHOETHANOLAMINE TRANSFERASE OPGE-RELATED"/>
    <property type="match status" value="1"/>
</dbReference>
<dbReference type="PANTHER" id="PTHR30443">
    <property type="entry name" value="INNER MEMBRANE PROTEIN"/>
    <property type="match status" value="1"/>
</dbReference>
<reference evidence="3 4" key="1">
    <citation type="submission" date="2019-07" db="EMBL/GenBank/DDBJ databases">
        <title>Gilliamella genomes.</title>
        <authorList>
            <person name="Zheng H."/>
        </authorList>
    </citation>
    <scope>NUCLEOTIDE SEQUENCE [LARGE SCALE GENOMIC DNA]</scope>
    <source>
        <strain evidence="3 4">W8131</strain>
    </source>
</reference>
<gene>
    <name evidence="3" type="ORF">FPQ14_02795</name>
</gene>
<organism evidence="3 4">
    <name type="scientific">Gilliamella apicola</name>
    <dbReference type="NCBI Taxonomy" id="1196095"/>
    <lineage>
        <taxon>Bacteria</taxon>
        <taxon>Pseudomonadati</taxon>
        <taxon>Pseudomonadota</taxon>
        <taxon>Gammaproteobacteria</taxon>
        <taxon>Orbales</taxon>
        <taxon>Orbaceae</taxon>
        <taxon>Gilliamella</taxon>
    </lineage>
</organism>
<dbReference type="SUPFAM" id="SSF53649">
    <property type="entry name" value="Alkaline phosphatase-like"/>
    <property type="match status" value="1"/>
</dbReference>
<dbReference type="Pfam" id="PF00884">
    <property type="entry name" value="Sulfatase"/>
    <property type="match status" value="1"/>
</dbReference>
<dbReference type="Gene3D" id="3.40.720.10">
    <property type="entry name" value="Alkaline Phosphatase, subunit A"/>
    <property type="match status" value="1"/>
</dbReference>
<keyword evidence="3" id="KW-0808">Transferase</keyword>
<dbReference type="GO" id="GO:0016776">
    <property type="term" value="F:phosphotransferase activity, phosphate group as acceptor"/>
    <property type="evidence" value="ECO:0007669"/>
    <property type="project" value="TreeGrafter"/>
</dbReference>
<dbReference type="InterPro" id="IPR040423">
    <property type="entry name" value="PEA_transferase"/>
</dbReference>
<name>A0A556RU40_9GAMM</name>
<comment type="caution">
    <text evidence="3">The sequence shown here is derived from an EMBL/GenBank/DDBJ whole genome shotgun (WGS) entry which is preliminary data.</text>
</comment>
<dbReference type="AlphaFoldDB" id="A0A556RU40"/>
<comment type="similarity">
    <text evidence="1">Belongs to the phosphoethanolamine transferase family.</text>
</comment>
<evidence type="ECO:0000313" key="3">
    <source>
        <dbReference type="EMBL" id="TSJ92416.1"/>
    </source>
</evidence>
<proteinExistence type="inferred from homology"/>
<dbReference type="Proteomes" id="UP000319138">
    <property type="component" value="Unassembled WGS sequence"/>
</dbReference>
<dbReference type="GO" id="GO:0005886">
    <property type="term" value="C:plasma membrane"/>
    <property type="evidence" value="ECO:0007669"/>
    <property type="project" value="UniProtKB-SubCell"/>
</dbReference>